<organism evidence="1 2">
    <name type="scientific">Microcystis panniformis Mp_MB_F_20051200_S9</name>
    <dbReference type="NCBI Taxonomy" id="2486223"/>
    <lineage>
        <taxon>Bacteria</taxon>
        <taxon>Bacillati</taxon>
        <taxon>Cyanobacteriota</taxon>
        <taxon>Cyanophyceae</taxon>
        <taxon>Oscillatoriophycideae</taxon>
        <taxon>Chroococcales</taxon>
        <taxon>Microcystaceae</taxon>
        <taxon>Microcystis</taxon>
    </lineage>
</organism>
<name>A0A552PIA6_9CHRO</name>
<gene>
    <name evidence="1" type="ORF">EWV53_22200</name>
</gene>
<sequence length="74" mass="8621">MQKECNEDFAITNKAMEEAKNRLGYFNTNAGGNEEPFEDYKKSINAIPSGQYICEKRLTDIRSTIREEKDKLRQ</sequence>
<comment type="caution">
    <text evidence="1">The sequence shown here is derived from an EMBL/GenBank/DDBJ whole genome shotgun (WGS) entry which is preliminary data.</text>
</comment>
<proteinExistence type="predicted"/>
<dbReference type="AlphaFoldDB" id="A0A552PIA6"/>
<evidence type="ECO:0000313" key="2">
    <source>
        <dbReference type="Proteomes" id="UP000317165"/>
    </source>
</evidence>
<dbReference type="EMBL" id="SFAC01000266">
    <property type="protein sequence ID" value="TRV56738.1"/>
    <property type="molecule type" value="Genomic_DNA"/>
</dbReference>
<reference evidence="1 2" key="1">
    <citation type="submission" date="2019-01" db="EMBL/GenBank/DDBJ databases">
        <title>Coherence of Microcystis species and biogeography revealed through population genomics.</title>
        <authorList>
            <person name="Perez-Carrascal O.M."/>
            <person name="Terrat Y."/>
            <person name="Giani A."/>
            <person name="Fortin N."/>
            <person name="Tromas N."/>
            <person name="Shapiro B.J."/>
        </authorList>
    </citation>
    <scope>NUCLEOTIDE SEQUENCE [LARGE SCALE GENOMIC DNA]</scope>
    <source>
        <strain evidence="1">Mp_MB_F_20051200_S9</strain>
    </source>
</reference>
<dbReference type="Proteomes" id="UP000317165">
    <property type="component" value="Unassembled WGS sequence"/>
</dbReference>
<evidence type="ECO:0000313" key="1">
    <source>
        <dbReference type="EMBL" id="TRV56738.1"/>
    </source>
</evidence>
<protein>
    <submittedName>
        <fullName evidence="1">Uncharacterized protein</fullName>
    </submittedName>
</protein>
<accession>A0A552PIA6</accession>